<reference evidence="9 10" key="1">
    <citation type="journal article" date="2018" name="Nat. Ecol. Evol.">
        <title>Shark genomes provide insights into elasmobranch evolution and the origin of vertebrates.</title>
        <authorList>
            <person name="Hara Y"/>
            <person name="Yamaguchi K"/>
            <person name="Onimaru K"/>
            <person name="Kadota M"/>
            <person name="Koyanagi M"/>
            <person name="Keeley SD"/>
            <person name="Tatsumi K"/>
            <person name="Tanaka K"/>
            <person name="Motone F"/>
            <person name="Kageyama Y"/>
            <person name="Nozu R"/>
            <person name="Adachi N"/>
            <person name="Nishimura O"/>
            <person name="Nakagawa R"/>
            <person name="Tanegashima C"/>
            <person name="Kiyatake I"/>
            <person name="Matsumoto R"/>
            <person name="Murakumo K"/>
            <person name="Nishida K"/>
            <person name="Terakita A"/>
            <person name="Kuratani S"/>
            <person name="Sato K"/>
            <person name="Hyodo S Kuraku.S."/>
        </authorList>
    </citation>
    <scope>NUCLEOTIDE SEQUENCE [LARGE SCALE GENOMIC DNA]</scope>
</reference>
<dbReference type="PANTHER" id="PTHR12154:SF4">
    <property type="entry name" value="UDP-N-ACETYLGLUCOSAMINE TRANSFERASE SUBUNIT ALG14 HOMOLOG"/>
    <property type="match status" value="1"/>
</dbReference>
<dbReference type="EMBL" id="BFAA01006808">
    <property type="protein sequence ID" value="GCB64782.1"/>
    <property type="molecule type" value="Genomic_DNA"/>
</dbReference>
<keyword evidence="10" id="KW-1185">Reference proteome</keyword>
<keyword evidence="4 8" id="KW-0812">Transmembrane</keyword>
<dbReference type="STRING" id="75743.A0A401NVA6"/>
<dbReference type="OrthoDB" id="17098at2759"/>
<keyword evidence="7 8" id="KW-0472">Membrane</keyword>
<keyword evidence="5" id="KW-0256">Endoplasmic reticulum</keyword>
<organism evidence="9 10">
    <name type="scientific">Scyliorhinus torazame</name>
    <name type="common">Cloudy catshark</name>
    <name type="synonym">Catulus torazame</name>
    <dbReference type="NCBI Taxonomy" id="75743"/>
    <lineage>
        <taxon>Eukaryota</taxon>
        <taxon>Metazoa</taxon>
        <taxon>Chordata</taxon>
        <taxon>Craniata</taxon>
        <taxon>Vertebrata</taxon>
        <taxon>Chondrichthyes</taxon>
        <taxon>Elasmobranchii</taxon>
        <taxon>Galeomorphii</taxon>
        <taxon>Galeoidea</taxon>
        <taxon>Carcharhiniformes</taxon>
        <taxon>Scyliorhinidae</taxon>
        <taxon>Scyliorhinus</taxon>
    </lineage>
</organism>
<evidence type="ECO:0000313" key="10">
    <source>
        <dbReference type="Proteomes" id="UP000288216"/>
    </source>
</evidence>
<comment type="subcellular location">
    <subcellularLocation>
        <location evidence="1">Endoplasmic reticulum membrane</location>
        <topology evidence="1">Single-pass membrane protein</topology>
    </subcellularLocation>
</comment>
<comment type="caution">
    <text evidence="9">The sequence shown here is derived from an EMBL/GenBank/DDBJ whole genome shotgun (WGS) entry which is preliminary data.</text>
</comment>
<evidence type="ECO:0000313" key="9">
    <source>
        <dbReference type="EMBL" id="GCB64782.1"/>
    </source>
</evidence>
<dbReference type="PANTHER" id="PTHR12154">
    <property type="entry name" value="GLYCOSYL TRANSFERASE-RELATED"/>
    <property type="match status" value="1"/>
</dbReference>
<evidence type="ECO:0000256" key="5">
    <source>
        <dbReference type="ARBA" id="ARBA00022824"/>
    </source>
</evidence>
<feature type="transmembrane region" description="Helical" evidence="8">
    <location>
        <begin position="45"/>
        <end position="65"/>
    </location>
</feature>
<accession>A0A401NVA6</accession>
<evidence type="ECO:0000256" key="7">
    <source>
        <dbReference type="ARBA" id="ARBA00023136"/>
    </source>
</evidence>
<dbReference type="GO" id="GO:0006488">
    <property type="term" value="P:dolichol-linked oligosaccharide biosynthetic process"/>
    <property type="evidence" value="ECO:0007669"/>
    <property type="project" value="InterPro"/>
</dbReference>
<evidence type="ECO:0000256" key="1">
    <source>
        <dbReference type="ARBA" id="ARBA00004389"/>
    </source>
</evidence>
<sequence>MVRNWYTVHWIPRSREVGQSWTSSVVSTIYSLLYSVPLVFQLKPGVVLCNGPGTCVPLCISALMLRILGMKKVLIIYIESICRVETLSLSGKILYNLSDYFFVQWSALQKKYPKAIYLGRLV</sequence>
<evidence type="ECO:0000256" key="8">
    <source>
        <dbReference type="SAM" id="Phobius"/>
    </source>
</evidence>
<keyword evidence="6 8" id="KW-1133">Transmembrane helix</keyword>
<dbReference type="Pfam" id="PF08660">
    <property type="entry name" value="Alg14"/>
    <property type="match status" value="1"/>
</dbReference>
<protein>
    <recommendedName>
        <fullName evidence="3">UDP-N-acetylglucosamine transferase subunit ALG14</fullName>
    </recommendedName>
</protein>
<dbReference type="OMA" id="HALYLMI"/>
<dbReference type="GO" id="GO:0004577">
    <property type="term" value="F:N-acetylglucosaminyldiphosphodolichol N-acetylglucosaminyltransferase activity"/>
    <property type="evidence" value="ECO:0007669"/>
    <property type="project" value="TreeGrafter"/>
</dbReference>
<evidence type="ECO:0000256" key="2">
    <source>
        <dbReference type="ARBA" id="ARBA00009731"/>
    </source>
</evidence>
<evidence type="ECO:0000256" key="3">
    <source>
        <dbReference type="ARBA" id="ARBA00017467"/>
    </source>
</evidence>
<dbReference type="AlphaFoldDB" id="A0A401NVA6"/>
<evidence type="ECO:0000256" key="6">
    <source>
        <dbReference type="ARBA" id="ARBA00022989"/>
    </source>
</evidence>
<comment type="similarity">
    <text evidence="2">Belongs to the ALG14 family.</text>
</comment>
<dbReference type="InterPro" id="IPR013969">
    <property type="entry name" value="Oligosacch_biosynth_Alg14"/>
</dbReference>
<dbReference type="GO" id="GO:0043541">
    <property type="term" value="C:UDP-N-acetylglucosamine transferase complex"/>
    <property type="evidence" value="ECO:0007669"/>
    <property type="project" value="TreeGrafter"/>
</dbReference>
<dbReference type="Proteomes" id="UP000288216">
    <property type="component" value="Unassembled WGS sequence"/>
</dbReference>
<proteinExistence type="inferred from homology"/>
<gene>
    <name evidence="9" type="ORF">scyTo_0013385</name>
</gene>
<evidence type="ECO:0000256" key="4">
    <source>
        <dbReference type="ARBA" id="ARBA00022692"/>
    </source>
</evidence>
<feature type="transmembrane region" description="Helical" evidence="8">
    <location>
        <begin position="21"/>
        <end position="39"/>
    </location>
</feature>
<dbReference type="Gene3D" id="3.40.50.2000">
    <property type="entry name" value="Glycogen Phosphorylase B"/>
    <property type="match status" value="1"/>
</dbReference>
<name>A0A401NVA6_SCYTO</name>